<sequence length="51" mass="5431">MPKKVYTGCLTFTYAISKDVAAPNRAEGMSSLALAIAVIKNKNGANIFVEI</sequence>
<dbReference type="Proteomes" id="UP001500454">
    <property type="component" value="Unassembled WGS sequence"/>
</dbReference>
<dbReference type="EMBL" id="BAABHA010000010">
    <property type="protein sequence ID" value="GAA4387184.1"/>
    <property type="molecule type" value="Genomic_DNA"/>
</dbReference>
<comment type="caution">
    <text evidence="1">The sequence shown here is derived from an EMBL/GenBank/DDBJ whole genome shotgun (WGS) entry which is preliminary data.</text>
</comment>
<proteinExistence type="predicted"/>
<protein>
    <submittedName>
        <fullName evidence="1">Uncharacterized protein</fullName>
    </submittedName>
</protein>
<organism evidence="1 2">
    <name type="scientific">Hymenobacter koreensis</name>
    <dbReference type="NCBI Taxonomy" id="1084523"/>
    <lineage>
        <taxon>Bacteria</taxon>
        <taxon>Pseudomonadati</taxon>
        <taxon>Bacteroidota</taxon>
        <taxon>Cytophagia</taxon>
        <taxon>Cytophagales</taxon>
        <taxon>Hymenobacteraceae</taxon>
        <taxon>Hymenobacter</taxon>
    </lineage>
</organism>
<evidence type="ECO:0000313" key="2">
    <source>
        <dbReference type="Proteomes" id="UP001500454"/>
    </source>
</evidence>
<evidence type="ECO:0000313" key="1">
    <source>
        <dbReference type="EMBL" id="GAA4387184.1"/>
    </source>
</evidence>
<keyword evidence="2" id="KW-1185">Reference proteome</keyword>
<name>A0ABP8J961_9BACT</name>
<accession>A0ABP8J961</accession>
<gene>
    <name evidence="1" type="ORF">GCM10023186_32590</name>
</gene>
<reference evidence="2" key="1">
    <citation type="journal article" date="2019" name="Int. J. Syst. Evol. Microbiol.">
        <title>The Global Catalogue of Microorganisms (GCM) 10K type strain sequencing project: providing services to taxonomists for standard genome sequencing and annotation.</title>
        <authorList>
            <consortium name="The Broad Institute Genomics Platform"/>
            <consortium name="The Broad Institute Genome Sequencing Center for Infectious Disease"/>
            <person name="Wu L."/>
            <person name="Ma J."/>
        </authorList>
    </citation>
    <scope>NUCLEOTIDE SEQUENCE [LARGE SCALE GENOMIC DNA]</scope>
    <source>
        <strain evidence="2">JCM 17924</strain>
    </source>
</reference>